<keyword evidence="3" id="KW-1185">Reference proteome</keyword>
<evidence type="ECO:0008006" key="4">
    <source>
        <dbReference type="Google" id="ProtNLM"/>
    </source>
</evidence>
<proteinExistence type="predicted"/>
<dbReference type="InterPro" id="IPR019422">
    <property type="entry name" value="7TM_GPCR_serpentine_rcpt_Srh"/>
</dbReference>
<keyword evidence="1" id="KW-0472">Membrane</keyword>
<feature type="transmembrane region" description="Helical" evidence="1">
    <location>
        <begin position="76"/>
        <end position="97"/>
    </location>
</feature>
<organism evidence="3">
    <name type="scientific">Caenorhabditis remanei</name>
    <name type="common">Caenorhabditis vulgaris</name>
    <dbReference type="NCBI Taxonomy" id="31234"/>
    <lineage>
        <taxon>Eukaryota</taxon>
        <taxon>Metazoa</taxon>
        <taxon>Ecdysozoa</taxon>
        <taxon>Nematoda</taxon>
        <taxon>Chromadorea</taxon>
        <taxon>Rhabditida</taxon>
        <taxon>Rhabditina</taxon>
        <taxon>Rhabditomorpha</taxon>
        <taxon>Rhabditoidea</taxon>
        <taxon>Rhabditidae</taxon>
        <taxon>Peloderinae</taxon>
        <taxon>Caenorhabditis</taxon>
    </lineage>
</organism>
<dbReference type="Proteomes" id="UP000008281">
    <property type="component" value="Unassembled WGS sequence"/>
</dbReference>
<accession>E3LJ32</accession>
<dbReference type="AlphaFoldDB" id="E3LJ32"/>
<dbReference type="OMA" id="HLICAWC"/>
<reference evidence="2" key="1">
    <citation type="submission" date="2007-07" db="EMBL/GenBank/DDBJ databases">
        <title>PCAP assembly of the Caenorhabditis remanei genome.</title>
        <authorList>
            <consortium name="The Caenorhabditis remanei Sequencing Consortium"/>
            <person name="Wilson R.K."/>
        </authorList>
    </citation>
    <scope>NUCLEOTIDE SEQUENCE [LARGE SCALE GENOMIC DNA]</scope>
    <source>
        <strain evidence="2">PB4641</strain>
    </source>
</reference>
<evidence type="ECO:0000313" key="2">
    <source>
        <dbReference type="EMBL" id="EFO95221.1"/>
    </source>
</evidence>
<name>E3LJ32_CAERE</name>
<sequence>MSCTYRNNYFESDEFLELALHSLFVFEVPIHTLGVYIIVMKTPNEMGKTKFPMLLMHLTFALNDVYVAIFALPRHVFPICSGYSMGILLSIGVPIWIQRYIGLTLFFRKVLNSISFSQVFVVSFRTSSHCVFRKSVQLFGTFGLRYSLPQIQTSGSFFH</sequence>
<protein>
    <recommendedName>
        <fullName evidence="4">G-protein coupled receptors family 1 profile domain-containing protein</fullName>
    </recommendedName>
</protein>
<keyword evidence="1" id="KW-1133">Transmembrane helix</keyword>
<evidence type="ECO:0000256" key="1">
    <source>
        <dbReference type="SAM" id="Phobius"/>
    </source>
</evidence>
<feature type="transmembrane region" description="Helical" evidence="1">
    <location>
        <begin position="51"/>
        <end position="70"/>
    </location>
</feature>
<keyword evidence="1" id="KW-0812">Transmembrane</keyword>
<dbReference type="HOGENOM" id="CLU_1662436_0_0_1"/>
<dbReference type="Pfam" id="PF10318">
    <property type="entry name" value="7TM_GPCR_Srh"/>
    <property type="match status" value="1"/>
</dbReference>
<dbReference type="InParanoid" id="E3LJ32"/>
<feature type="transmembrane region" description="Helical" evidence="1">
    <location>
        <begin position="18"/>
        <end position="39"/>
    </location>
</feature>
<gene>
    <name evidence="2" type="ORF">CRE_09052</name>
</gene>
<evidence type="ECO:0000313" key="3">
    <source>
        <dbReference type="Proteomes" id="UP000008281"/>
    </source>
</evidence>
<dbReference type="EMBL" id="DS268409">
    <property type="protein sequence ID" value="EFO95221.1"/>
    <property type="molecule type" value="Genomic_DNA"/>
</dbReference>